<dbReference type="GO" id="GO:0005737">
    <property type="term" value="C:cytoplasm"/>
    <property type="evidence" value="ECO:0007669"/>
    <property type="project" value="UniProtKB-SubCell"/>
</dbReference>
<evidence type="ECO:0000313" key="9">
    <source>
        <dbReference type="Ensembl" id="ENSCSEP00000003996.1"/>
    </source>
</evidence>
<reference evidence="9" key="3">
    <citation type="submission" date="2025-09" db="UniProtKB">
        <authorList>
            <consortium name="Ensembl"/>
        </authorList>
    </citation>
    <scope>IDENTIFICATION</scope>
</reference>
<comment type="subcellular location">
    <subcellularLocation>
        <location evidence="1">Cytoplasm</location>
    </subcellularLocation>
</comment>
<evidence type="ECO:0000256" key="3">
    <source>
        <dbReference type="ARBA" id="ARBA00022490"/>
    </source>
</evidence>
<dbReference type="PANTHER" id="PTHR13154">
    <property type="entry name" value="POLYADENYLATE-BINDING PROTEIN-INTERACTING PROTEIN 2"/>
    <property type="match status" value="1"/>
</dbReference>
<organism evidence="9 10">
    <name type="scientific">Cynoglossus semilaevis</name>
    <name type="common">Tongue sole</name>
    <dbReference type="NCBI Taxonomy" id="244447"/>
    <lineage>
        <taxon>Eukaryota</taxon>
        <taxon>Metazoa</taxon>
        <taxon>Chordata</taxon>
        <taxon>Craniata</taxon>
        <taxon>Vertebrata</taxon>
        <taxon>Euteleostomi</taxon>
        <taxon>Actinopterygii</taxon>
        <taxon>Neopterygii</taxon>
        <taxon>Teleostei</taxon>
        <taxon>Neoteleostei</taxon>
        <taxon>Acanthomorphata</taxon>
        <taxon>Carangaria</taxon>
        <taxon>Pleuronectiformes</taxon>
        <taxon>Pleuronectoidei</taxon>
        <taxon>Cynoglossidae</taxon>
        <taxon>Cynoglossinae</taxon>
        <taxon>Cynoglossus</taxon>
    </lineage>
</organism>
<dbReference type="OMA" id="QEFVPGW"/>
<evidence type="ECO:0000256" key="1">
    <source>
        <dbReference type="ARBA" id="ARBA00004496"/>
    </source>
</evidence>
<feature type="compositionally biased region" description="Low complexity" evidence="8">
    <location>
        <begin position="8"/>
        <end position="17"/>
    </location>
</feature>
<keyword evidence="10" id="KW-1185">Reference proteome</keyword>
<dbReference type="STRING" id="244447.ENSCSEP00000003996"/>
<dbReference type="AlphaFoldDB" id="A0A3P8UTH2"/>
<protein>
    <recommendedName>
        <fullName evidence="7">Polyadenylate-binding protein-interacting protein 2</fullName>
    </recommendedName>
</protein>
<evidence type="ECO:0000256" key="4">
    <source>
        <dbReference type="ARBA" id="ARBA00022843"/>
    </source>
</evidence>
<evidence type="ECO:0000256" key="2">
    <source>
        <dbReference type="ARBA" id="ARBA00006858"/>
    </source>
</evidence>
<reference evidence="9 10" key="1">
    <citation type="journal article" date="2014" name="Nat. Genet.">
        <title>Whole-genome sequence of a flatfish provides insights into ZW sex chromosome evolution and adaptation to a benthic lifestyle.</title>
        <authorList>
            <person name="Chen S."/>
            <person name="Zhang G."/>
            <person name="Shao C."/>
            <person name="Huang Q."/>
            <person name="Liu G."/>
            <person name="Zhang P."/>
            <person name="Song W."/>
            <person name="An N."/>
            <person name="Chalopin D."/>
            <person name="Volff J.N."/>
            <person name="Hong Y."/>
            <person name="Li Q."/>
            <person name="Sha Z."/>
            <person name="Zhou H."/>
            <person name="Xie M."/>
            <person name="Yu Q."/>
            <person name="Liu Y."/>
            <person name="Xiang H."/>
            <person name="Wang N."/>
            <person name="Wu K."/>
            <person name="Yang C."/>
            <person name="Zhou Q."/>
            <person name="Liao X."/>
            <person name="Yang L."/>
            <person name="Hu Q."/>
            <person name="Zhang J."/>
            <person name="Meng L."/>
            <person name="Jin L."/>
            <person name="Tian Y."/>
            <person name="Lian J."/>
            <person name="Yang J."/>
            <person name="Miao G."/>
            <person name="Liu S."/>
            <person name="Liang Z."/>
            <person name="Yan F."/>
            <person name="Li Y."/>
            <person name="Sun B."/>
            <person name="Zhang H."/>
            <person name="Zhang J."/>
            <person name="Zhu Y."/>
            <person name="Du M."/>
            <person name="Zhao Y."/>
            <person name="Schartl M."/>
            <person name="Tang Q."/>
            <person name="Wang J."/>
        </authorList>
    </citation>
    <scope>NUCLEOTIDE SEQUENCE</scope>
</reference>
<reference evidence="9" key="2">
    <citation type="submission" date="2025-08" db="UniProtKB">
        <authorList>
            <consortium name="Ensembl"/>
        </authorList>
    </citation>
    <scope>IDENTIFICATION</scope>
</reference>
<accession>A0A3P8UTH2</accession>
<dbReference type="InterPro" id="IPR009818">
    <property type="entry name" value="PAM2_motif"/>
</dbReference>
<keyword evidence="3" id="KW-0963">Cytoplasm</keyword>
<dbReference type="InParanoid" id="A0A3P8UTH2"/>
<evidence type="ECO:0000256" key="8">
    <source>
        <dbReference type="SAM" id="MobiDB-lite"/>
    </source>
</evidence>
<dbReference type="Pfam" id="PF07145">
    <property type="entry name" value="PAM2"/>
    <property type="match status" value="1"/>
</dbReference>
<comment type="function">
    <text evidence="6">Acts as a repressor in the regulation of translation initiation of poly(A)-containing mRNAs. Its inhibitory activity on translation is mediated via its action on PABPC1. Displaces the interaction of PABPC1 with poly(A) RNA and competes with PAIP1 for binding to PABPC1. Its association with PABPC1 results in disruption of the cytoplasmic poly(A) RNP structure organization.</text>
</comment>
<keyword evidence="4" id="KW-0832">Ubl conjugation</keyword>
<evidence type="ECO:0000313" key="10">
    <source>
        <dbReference type="Proteomes" id="UP000265120"/>
    </source>
</evidence>
<dbReference type="Proteomes" id="UP000265120">
    <property type="component" value="Chromosome 2"/>
</dbReference>
<evidence type="ECO:0000256" key="7">
    <source>
        <dbReference type="ARBA" id="ARBA00040702"/>
    </source>
</evidence>
<evidence type="ECO:0000256" key="6">
    <source>
        <dbReference type="ARBA" id="ARBA00037448"/>
    </source>
</evidence>
<feature type="region of interest" description="Disordered" evidence="8">
    <location>
        <begin position="1"/>
        <end position="26"/>
    </location>
</feature>
<dbReference type="InterPro" id="IPR040396">
    <property type="entry name" value="PAIP2-like"/>
</dbReference>
<sequence length="127" mass="15205">GRDESRTTVRMNTNVTRHSQASSEEDPFAEYMWMENEEEFDRQVEEELWEEEFMEQCFLEMLEEEEWEWFIPSRDLVPHNVNQLEEQVSLLDLNIDVQLNTDFDNAITSNLNPNAREFTPGKCEHTL</sequence>
<dbReference type="Ensembl" id="ENSCSET00000004045.1">
    <property type="protein sequence ID" value="ENSCSEP00000003996.1"/>
    <property type="gene ID" value="ENSCSEG00000002604.1"/>
</dbReference>
<evidence type="ECO:0000256" key="5">
    <source>
        <dbReference type="ARBA" id="ARBA00022845"/>
    </source>
</evidence>
<proteinExistence type="inferred from homology"/>
<dbReference type="GeneTree" id="ENSGT00390000017284"/>
<name>A0A3P8UTH2_CYNSE</name>
<dbReference type="GO" id="GO:0000900">
    <property type="term" value="F:mRNA regulatory element binding translation repressor activity"/>
    <property type="evidence" value="ECO:0007669"/>
    <property type="project" value="InterPro"/>
</dbReference>
<dbReference type="PANTHER" id="PTHR13154:SF2">
    <property type="entry name" value="POLYADENYLATE-BINDING PROTEIN-INTERACTING PROTEIN 2"/>
    <property type="match status" value="1"/>
</dbReference>
<dbReference type="GO" id="GO:0045947">
    <property type="term" value="P:negative regulation of translational initiation"/>
    <property type="evidence" value="ECO:0007669"/>
    <property type="project" value="InterPro"/>
</dbReference>
<keyword evidence="5" id="KW-0810">Translation regulation</keyword>
<comment type="similarity">
    <text evidence="2">Belongs to the PAIP2 family.</text>
</comment>